<dbReference type="GO" id="GO:0003676">
    <property type="term" value="F:nucleic acid binding"/>
    <property type="evidence" value="ECO:0007669"/>
    <property type="project" value="InterPro"/>
</dbReference>
<feature type="compositionally biased region" description="Basic residues" evidence="2">
    <location>
        <begin position="792"/>
        <end position="801"/>
    </location>
</feature>
<evidence type="ECO:0000259" key="3">
    <source>
        <dbReference type="PROSITE" id="PS51265"/>
    </source>
</evidence>
<keyword evidence="5" id="KW-1185">Reference proteome</keyword>
<dbReference type="InterPro" id="IPR006572">
    <property type="entry name" value="Znf_DBF"/>
</dbReference>
<proteinExistence type="predicted"/>
<evidence type="ECO:0000313" key="5">
    <source>
        <dbReference type="Proteomes" id="UP001295684"/>
    </source>
</evidence>
<keyword evidence="1" id="KW-0479">Metal-binding</keyword>
<evidence type="ECO:0000313" key="4">
    <source>
        <dbReference type="EMBL" id="CAI2379212.1"/>
    </source>
</evidence>
<name>A0AAD1XUG1_EUPCR</name>
<evidence type="ECO:0000256" key="2">
    <source>
        <dbReference type="SAM" id="MobiDB-lite"/>
    </source>
</evidence>
<feature type="compositionally biased region" description="Basic and acidic residues" evidence="2">
    <location>
        <begin position="741"/>
        <end position="764"/>
    </location>
</feature>
<dbReference type="Proteomes" id="UP001295684">
    <property type="component" value="Unassembled WGS sequence"/>
</dbReference>
<accession>A0AAD1XUG1</accession>
<feature type="compositionally biased region" description="Basic and acidic residues" evidence="2">
    <location>
        <begin position="672"/>
        <end position="728"/>
    </location>
</feature>
<feature type="region of interest" description="Disordered" evidence="2">
    <location>
        <begin position="672"/>
        <end position="805"/>
    </location>
</feature>
<dbReference type="EMBL" id="CAMPGE010021032">
    <property type="protein sequence ID" value="CAI2379212.1"/>
    <property type="molecule type" value="Genomic_DNA"/>
</dbReference>
<comment type="caution">
    <text evidence="4">The sequence shown here is derived from an EMBL/GenBank/DDBJ whole genome shotgun (WGS) entry which is preliminary data.</text>
</comment>
<evidence type="ECO:0000256" key="1">
    <source>
        <dbReference type="PROSITE-ProRule" id="PRU00600"/>
    </source>
</evidence>
<sequence>MAQARITRTLDMSYQEEINNDIKDLEHKWNDLSFKEKQQEFYKLSKGLAYLKTSSSATNKTYLTKDASLCRQNSEEHQYLNEYQNSFISFKAELGWESLKNELDFMNKKYFLCLPTLSRNDKNFIGRKITENNGVIKTSFADSDYIIVNEGVFNGEDKHRKQEQIEIFTHMNNAHTQEERINRQQDITKSISFIHESNYKSRIAKLVTHAPKKHLESIKASSESAPKNSKCPNVFNFLSNERWKILTLNDLYDIINRQESSKGNLDWFRKRLKPMIKEYGEFDYKSLFCAASFYRLTDVVNREMDHIVHYDQLDEAWVNKKLNSKEAEYLRQSSPLIDTFSSLRVSIPVINLNAPQGTAIFQTFEEYQHSTKSNVRTTLQEKYRKSIKQLTNKIGGMGKNCSEDHPEQKPSSKHSFCFLCKVGFQNYFEHVESESHKNSIYIHQRSYDQLDEMFDELYLDLQEKYPSFRCYGSKDATVANLSIIKKKTDELQVIDQQSTTSHQARGDDPTQKIEEFSLDQEGESNDQQINVIVEENSNDFTNRQANEELSPTGRNNCNREYSKFTPSKDVLNSKQIVSDLKSDCDFEDESKHVRAEIIGKTHEMNALMSKCSEEEKSEKEEKQEINHRATKLTSKISFGPSRMGSYEDIEMENMPFKNSLAQNAFDTKKSSLEEKCDSKKDSLKESPHFTESKSDKEKENKPENLHLYEREIFKNRVNKNERDARNSEKVAQSSSISNLSHTEKNRGSVEPRIHKPTYSEKDGKVLPATAPRHQYNTSKPNGLSSQSQRSHISSRSHRGAKIVHPTSKRMAFGYNNPHLHQRLSKIRSKKKRDLKEYSKRADPILSDPNEIKKCISKGFKKIKQAKPVEMPRQEYPKSQHISCSSKRQKLLLNR</sequence>
<keyword evidence="1" id="KW-0862">Zinc</keyword>
<reference evidence="4" key="1">
    <citation type="submission" date="2023-07" db="EMBL/GenBank/DDBJ databases">
        <authorList>
            <consortium name="AG Swart"/>
            <person name="Singh M."/>
            <person name="Singh A."/>
            <person name="Seah K."/>
            <person name="Emmerich C."/>
        </authorList>
    </citation>
    <scope>NUCLEOTIDE SEQUENCE</scope>
    <source>
        <strain evidence="4">DP1</strain>
    </source>
</reference>
<protein>
    <recommendedName>
        <fullName evidence="3">DBF4-type domain-containing protein</fullName>
    </recommendedName>
</protein>
<keyword evidence="1" id="KW-0863">Zinc-finger</keyword>
<feature type="region of interest" description="Disordered" evidence="2">
    <location>
        <begin position="864"/>
        <end position="894"/>
    </location>
</feature>
<dbReference type="AlphaFoldDB" id="A0AAD1XUG1"/>
<feature type="compositionally biased region" description="Polar residues" evidence="2">
    <location>
        <begin position="729"/>
        <end position="740"/>
    </location>
</feature>
<feature type="compositionally biased region" description="Polar residues" evidence="2">
    <location>
        <begin position="774"/>
        <end position="783"/>
    </location>
</feature>
<feature type="domain" description="DBF4-type" evidence="3">
    <location>
        <begin position="410"/>
        <end position="460"/>
    </location>
</feature>
<organism evidence="4 5">
    <name type="scientific">Euplotes crassus</name>
    <dbReference type="NCBI Taxonomy" id="5936"/>
    <lineage>
        <taxon>Eukaryota</taxon>
        <taxon>Sar</taxon>
        <taxon>Alveolata</taxon>
        <taxon>Ciliophora</taxon>
        <taxon>Intramacronucleata</taxon>
        <taxon>Spirotrichea</taxon>
        <taxon>Hypotrichia</taxon>
        <taxon>Euplotida</taxon>
        <taxon>Euplotidae</taxon>
        <taxon>Moneuplotes</taxon>
    </lineage>
</organism>
<dbReference type="GO" id="GO:0008270">
    <property type="term" value="F:zinc ion binding"/>
    <property type="evidence" value="ECO:0007669"/>
    <property type="project" value="UniProtKB-KW"/>
</dbReference>
<dbReference type="PROSITE" id="PS51265">
    <property type="entry name" value="ZF_DBF4"/>
    <property type="match status" value="1"/>
</dbReference>
<gene>
    <name evidence="4" type="ORF">ECRASSUSDP1_LOCUS20621</name>
</gene>